<dbReference type="Proteomes" id="UP000593565">
    <property type="component" value="Unassembled WGS sequence"/>
</dbReference>
<feature type="region of interest" description="Disordered" evidence="1">
    <location>
        <begin position="35"/>
        <end position="65"/>
    </location>
</feature>
<proteinExistence type="predicted"/>
<evidence type="ECO:0000313" key="3">
    <source>
        <dbReference type="Proteomes" id="UP000593565"/>
    </source>
</evidence>
<evidence type="ECO:0000313" key="2">
    <source>
        <dbReference type="EMBL" id="KAF4076446.1"/>
    </source>
</evidence>
<organism evidence="2 3">
    <name type="scientific">Ameiurus melas</name>
    <name type="common">Black bullhead</name>
    <name type="synonym">Silurus melas</name>
    <dbReference type="NCBI Taxonomy" id="219545"/>
    <lineage>
        <taxon>Eukaryota</taxon>
        <taxon>Metazoa</taxon>
        <taxon>Chordata</taxon>
        <taxon>Craniata</taxon>
        <taxon>Vertebrata</taxon>
        <taxon>Euteleostomi</taxon>
        <taxon>Actinopterygii</taxon>
        <taxon>Neopterygii</taxon>
        <taxon>Teleostei</taxon>
        <taxon>Ostariophysi</taxon>
        <taxon>Siluriformes</taxon>
        <taxon>Ictaluridae</taxon>
        <taxon>Ameiurus</taxon>
    </lineage>
</organism>
<accession>A0A7J6A135</accession>
<gene>
    <name evidence="2" type="ORF">AMELA_G00215190</name>
</gene>
<protein>
    <submittedName>
        <fullName evidence="2">Uncharacterized protein</fullName>
    </submittedName>
</protein>
<sequence length="65" mass="6957">MDWSIVYSCSIPIPGIGSRSTVTLTRIKQLLNKRAETRSDGGLANKPSSCPLEAAVTPPTQQQGE</sequence>
<keyword evidence="3" id="KW-1185">Reference proteome</keyword>
<reference evidence="2 3" key="1">
    <citation type="submission" date="2020-02" db="EMBL/GenBank/DDBJ databases">
        <title>A chromosome-scale genome assembly of the black bullhead catfish (Ameiurus melas).</title>
        <authorList>
            <person name="Wen M."/>
            <person name="Zham M."/>
            <person name="Cabau C."/>
            <person name="Klopp C."/>
            <person name="Donnadieu C."/>
            <person name="Roques C."/>
            <person name="Bouchez O."/>
            <person name="Lampietro C."/>
            <person name="Jouanno E."/>
            <person name="Herpin A."/>
            <person name="Louis A."/>
            <person name="Berthelot C."/>
            <person name="Parey E."/>
            <person name="Roest-Crollius H."/>
            <person name="Braasch I."/>
            <person name="Postlethwait J."/>
            <person name="Robinson-Rechavi M."/>
            <person name="Echchiki A."/>
            <person name="Begum T."/>
            <person name="Montfort J."/>
            <person name="Schartl M."/>
            <person name="Bobe J."/>
            <person name="Guiguen Y."/>
        </authorList>
    </citation>
    <scope>NUCLEOTIDE SEQUENCE [LARGE SCALE GENOMIC DNA]</scope>
    <source>
        <strain evidence="2">M_S1</strain>
        <tissue evidence="2">Blood</tissue>
    </source>
</reference>
<comment type="caution">
    <text evidence="2">The sequence shown here is derived from an EMBL/GenBank/DDBJ whole genome shotgun (WGS) entry which is preliminary data.</text>
</comment>
<dbReference type="AlphaFoldDB" id="A0A7J6A135"/>
<evidence type="ECO:0000256" key="1">
    <source>
        <dbReference type="SAM" id="MobiDB-lite"/>
    </source>
</evidence>
<name>A0A7J6A135_AMEME</name>
<dbReference type="EMBL" id="JAAGNN010000019">
    <property type="protein sequence ID" value="KAF4076446.1"/>
    <property type="molecule type" value="Genomic_DNA"/>
</dbReference>